<dbReference type="WBParaSite" id="nRc.2.0.1.t22884-RA">
    <property type="protein sequence ID" value="nRc.2.0.1.t22884-RA"/>
    <property type="gene ID" value="nRc.2.0.1.g22884"/>
</dbReference>
<evidence type="ECO:0000256" key="2">
    <source>
        <dbReference type="ARBA" id="ARBA00038934"/>
    </source>
</evidence>
<sequence length="252" mass="29086">MADKRAWVTLALNNDYAISAMVLAQSLRNHASKGILHVLTTWHVSEALRENLHEVFDRVTVIDPDAVSNQVFDRCGGVKRPDLAAIFTKFQCWRLIDYGKCIFLDADCLIIKNCDELFDREEFSAAPDVRWPDIFNSSIFVFSPSNETYDSLVDFAIKHGSFDDIKILNFAGEVKPWHYKYNFVSGNFVNQRGGYFNIEHVRLWWNIFLARVMHRLYKIADTAGNRYGKYSFSNAMEYQNPNFLPMLSTGIN</sequence>
<dbReference type="GO" id="GO:0008466">
    <property type="term" value="F:glycogenin glucosyltransferase activity"/>
    <property type="evidence" value="ECO:0007669"/>
    <property type="project" value="UniProtKB-EC"/>
</dbReference>
<protein>
    <recommendedName>
        <fullName evidence="2">glycogenin glucosyltransferase</fullName>
        <ecNumber evidence="2">2.4.1.186</ecNumber>
    </recommendedName>
</protein>
<dbReference type="Gene3D" id="3.90.550.10">
    <property type="entry name" value="Spore Coat Polysaccharide Biosynthesis Protein SpsA, Chain A"/>
    <property type="match status" value="1"/>
</dbReference>
<dbReference type="InterPro" id="IPR002495">
    <property type="entry name" value="Glyco_trans_8"/>
</dbReference>
<dbReference type="InterPro" id="IPR050587">
    <property type="entry name" value="GNT1/Glycosyltrans_8"/>
</dbReference>
<dbReference type="InterPro" id="IPR029044">
    <property type="entry name" value="Nucleotide-diphossugar_trans"/>
</dbReference>
<dbReference type="Pfam" id="PF01501">
    <property type="entry name" value="Glyco_transf_8"/>
    <property type="match status" value="1"/>
</dbReference>
<reference evidence="4" key="1">
    <citation type="submission" date="2022-11" db="UniProtKB">
        <authorList>
            <consortium name="WormBaseParasite"/>
        </authorList>
    </citation>
    <scope>IDENTIFICATION</scope>
</reference>
<proteinExistence type="inferred from homology"/>
<dbReference type="OMA" id="WNIFLAR"/>
<keyword evidence="3" id="KW-1185">Reference proteome</keyword>
<dbReference type="AlphaFoldDB" id="A0A915J8T9"/>
<dbReference type="GO" id="GO:0005978">
    <property type="term" value="P:glycogen biosynthetic process"/>
    <property type="evidence" value="ECO:0007669"/>
    <property type="project" value="UniProtKB-ARBA"/>
</dbReference>
<dbReference type="PANTHER" id="PTHR11183">
    <property type="entry name" value="GLYCOGENIN SUBFAMILY MEMBER"/>
    <property type="match status" value="1"/>
</dbReference>
<evidence type="ECO:0000256" key="1">
    <source>
        <dbReference type="ARBA" id="ARBA00038162"/>
    </source>
</evidence>
<dbReference type="SUPFAM" id="SSF53448">
    <property type="entry name" value="Nucleotide-diphospho-sugar transferases"/>
    <property type="match status" value="1"/>
</dbReference>
<evidence type="ECO:0000313" key="4">
    <source>
        <dbReference type="WBParaSite" id="nRc.2.0.1.t22884-RA"/>
    </source>
</evidence>
<dbReference type="Proteomes" id="UP000887565">
    <property type="component" value="Unplaced"/>
</dbReference>
<name>A0A915J8T9_ROMCU</name>
<evidence type="ECO:0000313" key="3">
    <source>
        <dbReference type="Proteomes" id="UP000887565"/>
    </source>
</evidence>
<dbReference type="EC" id="2.4.1.186" evidence="2"/>
<organism evidence="3 4">
    <name type="scientific">Romanomermis culicivorax</name>
    <name type="common">Nematode worm</name>
    <dbReference type="NCBI Taxonomy" id="13658"/>
    <lineage>
        <taxon>Eukaryota</taxon>
        <taxon>Metazoa</taxon>
        <taxon>Ecdysozoa</taxon>
        <taxon>Nematoda</taxon>
        <taxon>Enoplea</taxon>
        <taxon>Dorylaimia</taxon>
        <taxon>Mermithida</taxon>
        <taxon>Mermithoidea</taxon>
        <taxon>Mermithidae</taxon>
        <taxon>Romanomermis</taxon>
    </lineage>
</organism>
<accession>A0A915J8T9</accession>
<comment type="similarity">
    <text evidence="1">Belongs to the glycosyltransferase 8 family. Glycogenin subfamily.</text>
</comment>